<reference evidence="1" key="1">
    <citation type="submission" date="2022-08" db="EMBL/GenBank/DDBJ databases">
        <title>Genome sequencing of Pelomonas sp. UHG3.</title>
        <authorList>
            <person name="So Y."/>
        </authorList>
    </citation>
    <scope>NUCLEOTIDE SEQUENCE</scope>
    <source>
        <strain evidence="1">UHG3</strain>
    </source>
</reference>
<organism evidence="1 2">
    <name type="scientific">Roseateles hydrophilus</name>
    <dbReference type="NCBI Taxonomy" id="2975054"/>
    <lineage>
        <taxon>Bacteria</taxon>
        <taxon>Pseudomonadati</taxon>
        <taxon>Pseudomonadota</taxon>
        <taxon>Betaproteobacteria</taxon>
        <taxon>Burkholderiales</taxon>
        <taxon>Sphaerotilaceae</taxon>
        <taxon>Roseateles</taxon>
    </lineage>
</organism>
<protein>
    <submittedName>
        <fullName evidence="1">Uncharacterized protein</fullName>
    </submittedName>
</protein>
<name>A0ACC6C8N6_9BURK</name>
<evidence type="ECO:0000313" key="2">
    <source>
        <dbReference type="Proteomes" id="UP001076464"/>
    </source>
</evidence>
<proteinExistence type="predicted"/>
<gene>
    <name evidence="1" type="ORF">NYO99_07350</name>
</gene>
<accession>A0ACC6C8N6</accession>
<keyword evidence="2" id="KW-1185">Reference proteome</keyword>
<comment type="caution">
    <text evidence="1">The sequence shown here is derived from an EMBL/GenBank/DDBJ whole genome shotgun (WGS) entry which is preliminary data.</text>
</comment>
<dbReference type="EMBL" id="JAPPUY010000002">
    <property type="protein sequence ID" value="MCY4744781.1"/>
    <property type="molecule type" value="Genomic_DNA"/>
</dbReference>
<dbReference type="Proteomes" id="UP001076464">
    <property type="component" value="Unassembled WGS sequence"/>
</dbReference>
<evidence type="ECO:0000313" key="1">
    <source>
        <dbReference type="EMBL" id="MCY4744781.1"/>
    </source>
</evidence>
<sequence length="154" mass="16656">MRLDLRLPLSIVAAALMAACAAPPYRGVGGMTAYDIKPEVYAYHYEHGFTGVDAMGWDPNLQFAWSRLGAAKTCGVPFDEQAMLAQLISRFGHDRLAHGMNGVDFHHLQSQRVPGFCSDARLAELRAVVPAMAAGRFEQRSAAPARSPASSKPV</sequence>